<dbReference type="NCBIfam" id="TIGR00199">
    <property type="entry name" value="PncC_domain"/>
    <property type="match status" value="1"/>
</dbReference>
<dbReference type="AlphaFoldDB" id="A0A6J6HV38"/>
<evidence type="ECO:0000313" key="2">
    <source>
        <dbReference type="EMBL" id="CAB4614984.1"/>
    </source>
</evidence>
<protein>
    <submittedName>
        <fullName evidence="2">Unannotated protein</fullName>
    </submittedName>
</protein>
<evidence type="ECO:0000259" key="1">
    <source>
        <dbReference type="Pfam" id="PF02464"/>
    </source>
</evidence>
<dbReference type="Gene3D" id="3.90.950.20">
    <property type="entry name" value="CinA-like"/>
    <property type="match status" value="1"/>
</dbReference>
<reference evidence="2" key="1">
    <citation type="submission" date="2020-05" db="EMBL/GenBank/DDBJ databases">
        <authorList>
            <person name="Chiriac C."/>
            <person name="Salcher M."/>
            <person name="Ghai R."/>
            <person name="Kavagutti S V."/>
        </authorList>
    </citation>
    <scope>NUCLEOTIDE SEQUENCE</scope>
</reference>
<accession>A0A6J6HV38</accession>
<sequence>MSSAEQILDRLRSQGKKLVVAESLTGGLLTAEFSKVAGASEVLLTGIVAYETSLKHELLGVSKALLENQGAVDPEVAAQMAEGLRVKIASRLGLDLALVVSVSTTGVAGPSEQDGKAVGEVYICVSQGPEESVSSNVFAHQLAGDRSKIQNSAVLLGLGHLWEEIAE</sequence>
<dbReference type="SUPFAM" id="SSF142433">
    <property type="entry name" value="CinA-like"/>
    <property type="match status" value="1"/>
</dbReference>
<dbReference type="InterPro" id="IPR036653">
    <property type="entry name" value="CinA-like_C"/>
</dbReference>
<dbReference type="Pfam" id="PF02464">
    <property type="entry name" value="CinA"/>
    <property type="match status" value="1"/>
</dbReference>
<dbReference type="EMBL" id="CAEZVE010000008">
    <property type="protein sequence ID" value="CAB4614984.1"/>
    <property type="molecule type" value="Genomic_DNA"/>
</dbReference>
<feature type="domain" description="CinA C-terminal" evidence="1">
    <location>
        <begin position="3"/>
        <end position="163"/>
    </location>
</feature>
<proteinExistence type="predicted"/>
<name>A0A6J6HV38_9ZZZZ</name>
<gene>
    <name evidence="2" type="ORF">UFOPK1931_00113</name>
</gene>
<dbReference type="InterPro" id="IPR008136">
    <property type="entry name" value="CinA_C"/>
</dbReference>
<organism evidence="2">
    <name type="scientific">freshwater metagenome</name>
    <dbReference type="NCBI Taxonomy" id="449393"/>
    <lineage>
        <taxon>unclassified sequences</taxon>
        <taxon>metagenomes</taxon>
        <taxon>ecological metagenomes</taxon>
    </lineage>
</organism>